<evidence type="ECO:0000313" key="3">
    <source>
        <dbReference type="Proteomes" id="UP000006928"/>
    </source>
</evidence>
<gene>
    <name evidence="2" type="primary">101</name>
    <name evidence="2" type="ORF">SEA_OSMAXIMUS_101</name>
</gene>
<keyword evidence="3" id="KW-1185">Reference proteome</keyword>
<accession>G1DJ73</accession>
<reference evidence="2 3" key="1">
    <citation type="journal article" date="2012" name="J. Virol.">
        <title>Complete Genome Sequences of 138 Mycobacteriophages.</title>
        <authorList>
            <consortium name="the Science Education Alliance Phage Hunters Advancing Genomics and Evolutionary Science Program"/>
            <consortium name="the KwaZulu-Natal Research Institute for Tuberculosis and HIV Mycobacterial Genetics Course Students"/>
            <consortium name="the Phage Hunters Integrating Research and Education Program"/>
            <person name="Hatfull G.F."/>
        </authorList>
    </citation>
    <scope>NUCLEOTIDE SEQUENCE [LARGE SCALE GENOMIC DNA]</scope>
    <source>
        <strain evidence="2">OSmaximus</strain>
    </source>
</reference>
<proteinExistence type="predicted"/>
<evidence type="ECO:0000256" key="1">
    <source>
        <dbReference type="SAM" id="MobiDB-lite"/>
    </source>
</evidence>
<dbReference type="KEGG" id="vg:26626228"/>
<dbReference type="Pfam" id="PF23946">
    <property type="entry name" value="DUF7280"/>
    <property type="match status" value="1"/>
</dbReference>
<dbReference type="Proteomes" id="UP000006928">
    <property type="component" value="Segment"/>
</dbReference>
<feature type="region of interest" description="Disordered" evidence="1">
    <location>
        <begin position="1"/>
        <end position="30"/>
    </location>
</feature>
<name>G1DJ73_9CAUD</name>
<sequence length="142" mass="15434">MSRLTSPETRPGVRPANAHHHPTTTTESRNTMAIHIIIKTGEYQQRVPVEDDAPIYVTVAGESTVDILNSDKTMIDGMLVAQNTLGQISWGDLSAHVARGTHYGSEHGTTDRIAVIDMHGATREDVLETVLWVNGITLPGVI</sequence>
<dbReference type="RefSeq" id="YP_009198959.1">
    <property type="nucleotide sequence ID" value="NC_028803.1"/>
</dbReference>
<dbReference type="InterPro" id="IPR055704">
    <property type="entry name" value="DUF7280"/>
</dbReference>
<evidence type="ECO:0000313" key="2">
    <source>
        <dbReference type="EMBL" id="AEJ92836.1"/>
    </source>
</evidence>
<protein>
    <submittedName>
        <fullName evidence="2">Uncharacterized protein</fullName>
    </submittedName>
</protein>
<dbReference type="GeneID" id="26626228"/>
<organism evidence="2 3">
    <name type="scientific">Mycobacterium phage OSmaximus</name>
    <dbReference type="NCBI Taxonomy" id="1035482"/>
    <lineage>
        <taxon>Viruses</taxon>
        <taxon>Duplodnaviria</taxon>
        <taxon>Heunggongvirae</taxon>
        <taxon>Uroviricota</taxon>
        <taxon>Caudoviricetes</taxon>
        <taxon>Bclasvirinae</taxon>
        <taxon>Pegunavirus</taxon>
        <taxon>Pegunavirus Pg1</taxon>
    </lineage>
</organism>
<dbReference type="EMBL" id="JN006064">
    <property type="protein sequence ID" value="AEJ92836.1"/>
    <property type="molecule type" value="Genomic_DNA"/>
</dbReference>